<comment type="caution">
    <text evidence="1">The sequence shown here is derived from an EMBL/GenBank/DDBJ whole genome shotgun (WGS) entry which is preliminary data.</text>
</comment>
<proteinExistence type="predicted"/>
<dbReference type="EMBL" id="CAJVQB010004960">
    <property type="protein sequence ID" value="CAG8650132.1"/>
    <property type="molecule type" value="Genomic_DNA"/>
</dbReference>
<name>A0ABN7UQ17_GIGMA</name>
<accession>A0ABN7UQ17</accession>
<organism evidence="1 2">
    <name type="scientific">Gigaspora margarita</name>
    <dbReference type="NCBI Taxonomy" id="4874"/>
    <lineage>
        <taxon>Eukaryota</taxon>
        <taxon>Fungi</taxon>
        <taxon>Fungi incertae sedis</taxon>
        <taxon>Mucoromycota</taxon>
        <taxon>Glomeromycotina</taxon>
        <taxon>Glomeromycetes</taxon>
        <taxon>Diversisporales</taxon>
        <taxon>Gigasporaceae</taxon>
        <taxon>Gigaspora</taxon>
    </lineage>
</organism>
<protein>
    <submittedName>
        <fullName evidence="1">13435_t:CDS:1</fullName>
    </submittedName>
</protein>
<keyword evidence="2" id="KW-1185">Reference proteome</keyword>
<evidence type="ECO:0000313" key="2">
    <source>
        <dbReference type="Proteomes" id="UP000789901"/>
    </source>
</evidence>
<reference evidence="1 2" key="1">
    <citation type="submission" date="2021-06" db="EMBL/GenBank/DDBJ databases">
        <authorList>
            <person name="Kallberg Y."/>
            <person name="Tangrot J."/>
            <person name="Rosling A."/>
        </authorList>
    </citation>
    <scope>NUCLEOTIDE SEQUENCE [LARGE SCALE GENOMIC DNA]</scope>
    <source>
        <strain evidence="1 2">120-4 pot B 10/14</strain>
    </source>
</reference>
<gene>
    <name evidence="1" type="ORF">GMARGA_LOCUS9309</name>
</gene>
<sequence length="176" mass="20683">MILGATIWSITSSLDFLKDNSGINCLLEKKRIILGYHVDNIWPNTIEENKVLWAFCRYRNGASNSTGIEVREDKDMLESTNGDKIYFLLDIINRRAWEYNERVWFLDQANTDICLLTENLERAQELCRFIKEFLGLDIYKQLYSISNNEIRRKIVVSKEGLQKVLADLFKKEHLDL</sequence>
<dbReference type="Proteomes" id="UP000789901">
    <property type="component" value="Unassembled WGS sequence"/>
</dbReference>
<evidence type="ECO:0000313" key="1">
    <source>
        <dbReference type="EMBL" id="CAG8650132.1"/>
    </source>
</evidence>